<evidence type="ECO:0000256" key="2">
    <source>
        <dbReference type="ARBA" id="ARBA00022553"/>
    </source>
</evidence>
<evidence type="ECO:0000256" key="8">
    <source>
        <dbReference type="ARBA" id="ARBA00023093"/>
    </source>
</evidence>
<dbReference type="Proteomes" id="UP001327288">
    <property type="component" value="Segment"/>
</dbReference>
<evidence type="ECO:0000256" key="7">
    <source>
        <dbReference type="ARBA" id="ARBA00022921"/>
    </source>
</evidence>
<name>A0ABZ0T6C6_9ADEN</name>
<evidence type="ECO:0000256" key="4">
    <source>
        <dbReference type="ARBA" id="ARBA00022562"/>
    </source>
</evidence>
<sequence length="641" mass="70925">MTTAENFTRLAPAARVEVAGALSEAPDSRDARNLRHSPYANRLISLQTSMVPPKVDGTSERVAEIVKGLANQGAIYPDQMGAIHSDLLNRAYTWNSLGVQESIQALVNDVIHGQNRAIQDELGRTKEIANASVLTQFFQSLYQTVDRGQRNFEGFKKLLRLFVNNVPNAEVYSSGGGFSLQINLGGSSQNINLTNAFDNLKDIWGARWDSVNNPRIGALLTPNTRALLFFVSSFYDFGALEPGTYLDNIMRLYKESIKADVDADGDAVMELGEAGANLNKRFEEYKDTLNYLLQNRQYVPPTSAAELSPEQMALLKYLMRQLRQALKDGVPTDVSISTMAQFVEPRLYQTNKVFIERLQDYLLTAQARNPDFYKAIVLDPEWRPPVGLYTGEYVIPDRQEFDLPSEYEFSGPSRDEYFEDMPFQPIRHGLTASQDAQLDRDIAEIMNAFENNLGVQSEAGWIADHRLPEAFGQALDLGVPTRGPPRSRRRTPPSIQSPIPPPFRPLPPQPVPPKAGPSPYDVPLPPPSVNLASVPLPQTPVHMRSLPDTPVHMRSRSSSIASDLGDEFGRLNISGRGATGLFASLKPSVGGNRHTGLAPGLNGTGCGGFVSGRGPPDGRMELLKRVTDPRSVRYGRRLRFY</sequence>
<evidence type="ECO:0000256" key="3">
    <source>
        <dbReference type="ARBA" id="ARBA00022561"/>
    </source>
</evidence>
<reference evidence="13" key="1">
    <citation type="submission" date="2024-05" db="EMBL/GenBank/DDBJ databases">
        <authorList>
            <person name="Karamendin K."/>
            <person name="Kydyrmanov A."/>
            <person name="Kasymbekov Y."/>
            <person name="Nuralibekov S."/>
            <person name="Sabyrzhan T."/>
            <person name="Khan Y."/>
        </authorList>
    </citation>
    <scope>NUCLEOTIDE SEQUENCE [LARGE SCALE GENOMIC DNA]</scope>
</reference>
<comment type="similarity">
    <text evidence="1">Belongs to the adenoviridae hexon-linking protein IIIa family.</text>
</comment>
<feature type="region of interest" description="Disordered" evidence="11">
    <location>
        <begin position="475"/>
        <end position="526"/>
    </location>
</feature>
<keyword evidence="5" id="KW-1188">Viral release from host cell</keyword>
<dbReference type="InterPro" id="IPR043053">
    <property type="entry name" value="Hex_IIIa_N"/>
</dbReference>
<dbReference type="Pfam" id="PF02455">
    <property type="entry name" value="Hex_IIIa"/>
    <property type="match status" value="1"/>
</dbReference>
<keyword evidence="4" id="KW-1048">Host nucleus</keyword>
<keyword evidence="2" id="KW-0597">Phosphoprotein</keyword>
<protein>
    <submittedName>
        <fullName evidence="12">Capsid protein pIIIa</fullName>
    </submittedName>
</protein>
<evidence type="ECO:0000313" key="13">
    <source>
        <dbReference type="Proteomes" id="UP001327288"/>
    </source>
</evidence>
<feature type="compositionally biased region" description="Pro residues" evidence="11">
    <location>
        <begin position="498"/>
        <end position="526"/>
    </location>
</feature>
<dbReference type="Gene3D" id="1.20.120.1500">
    <property type="entry name" value="Pre-hexon-linking protein IIIa"/>
    <property type="match status" value="1"/>
</dbReference>
<dbReference type="EMBL" id="OR529407">
    <property type="protein sequence ID" value="WPS63614.1"/>
    <property type="molecule type" value="Genomic_DNA"/>
</dbReference>
<evidence type="ECO:0000256" key="5">
    <source>
        <dbReference type="ARBA" id="ARBA00022612"/>
    </source>
</evidence>
<keyword evidence="9" id="KW-0231">Viral genome packaging</keyword>
<organism evidence="12 13">
    <name type="scientific">Aviadenovirus sp</name>
    <dbReference type="NCBI Taxonomy" id="2217649"/>
    <lineage>
        <taxon>Viruses</taxon>
        <taxon>Varidnaviria</taxon>
        <taxon>Bamfordvirae</taxon>
        <taxon>Preplasmiviricota</taxon>
        <taxon>Polisuviricotina</taxon>
        <taxon>Pharingeaviricetes</taxon>
        <taxon>Rowavirales</taxon>
        <taxon>Adenoviridae</taxon>
        <taxon>Aviadenovirus</taxon>
    </lineage>
</organism>
<evidence type="ECO:0000256" key="6">
    <source>
        <dbReference type="ARBA" id="ARBA00022844"/>
    </source>
</evidence>
<evidence type="ECO:0000256" key="10">
    <source>
        <dbReference type="ARBA" id="ARBA00046738"/>
    </source>
</evidence>
<evidence type="ECO:0000313" key="12">
    <source>
        <dbReference type="EMBL" id="WPS63614.1"/>
    </source>
</evidence>
<evidence type="ECO:0000256" key="1">
    <source>
        <dbReference type="ARBA" id="ARBA00010762"/>
    </source>
</evidence>
<comment type="subunit">
    <text evidence="10">Interacts with hexon proteins; this interaction tethers the peripentonal hexons to hexons situated in the facet. Interacts with the penton protein (via N-terminus). Interacts with packaging protein 3; this interaction is required to promote correct genome packaging.</text>
</comment>
<dbReference type="InterPro" id="IPR003479">
    <property type="entry name" value="Hex_IIIa"/>
</dbReference>
<keyword evidence="13" id="KW-1185">Reference proteome</keyword>
<accession>A0ABZ0T6C6</accession>
<keyword evidence="3" id="KW-0167">Capsid protein</keyword>
<keyword evidence="7" id="KW-0426">Late protein</keyword>
<keyword evidence="6" id="KW-0946">Virion</keyword>
<evidence type="ECO:0000256" key="11">
    <source>
        <dbReference type="SAM" id="MobiDB-lite"/>
    </source>
</evidence>
<keyword evidence="8" id="KW-1232">Capsid decoration protein</keyword>
<evidence type="ECO:0000256" key="9">
    <source>
        <dbReference type="ARBA" id="ARBA00023219"/>
    </source>
</evidence>
<proteinExistence type="inferred from homology"/>